<keyword evidence="6" id="KW-0378">Hydrolase</keyword>
<dbReference type="RefSeq" id="WP_083079271.1">
    <property type="nucleotide sequence ID" value="NZ_CP053562.1"/>
</dbReference>
<accession>A0ABX6YTV9</accession>
<dbReference type="Pfam" id="PF01420">
    <property type="entry name" value="Methylase_S"/>
    <property type="match status" value="1"/>
</dbReference>
<protein>
    <submittedName>
        <fullName evidence="6">Restriction endonuclease subunit S</fullName>
    </submittedName>
</protein>
<keyword evidence="7" id="KW-1185">Reference proteome</keyword>
<feature type="coiled-coil region" evidence="4">
    <location>
        <begin position="157"/>
        <end position="184"/>
    </location>
</feature>
<proteinExistence type="inferred from homology"/>
<dbReference type="SUPFAM" id="SSF116734">
    <property type="entry name" value="DNA methylase specificity domain"/>
    <property type="match status" value="2"/>
</dbReference>
<evidence type="ECO:0000256" key="4">
    <source>
        <dbReference type="SAM" id="Coils"/>
    </source>
</evidence>
<evidence type="ECO:0000313" key="6">
    <source>
        <dbReference type="EMBL" id="QPZ91205.1"/>
    </source>
</evidence>
<evidence type="ECO:0000256" key="1">
    <source>
        <dbReference type="ARBA" id="ARBA00010923"/>
    </source>
</evidence>
<organism evidence="6 7">
    <name type="scientific">Thioclava electrotropha</name>
    <dbReference type="NCBI Taxonomy" id="1549850"/>
    <lineage>
        <taxon>Bacteria</taxon>
        <taxon>Pseudomonadati</taxon>
        <taxon>Pseudomonadota</taxon>
        <taxon>Alphaproteobacteria</taxon>
        <taxon>Rhodobacterales</taxon>
        <taxon>Paracoccaceae</taxon>
        <taxon>Thioclava</taxon>
    </lineage>
</organism>
<keyword evidence="6" id="KW-0255">Endonuclease</keyword>
<dbReference type="Gene3D" id="3.90.220.20">
    <property type="entry name" value="DNA methylase specificity domains"/>
    <property type="match status" value="2"/>
</dbReference>
<keyword evidence="4" id="KW-0175">Coiled coil</keyword>
<evidence type="ECO:0000313" key="7">
    <source>
        <dbReference type="Proteomes" id="UP000192422"/>
    </source>
</evidence>
<dbReference type="PANTHER" id="PTHR30408">
    <property type="entry name" value="TYPE-1 RESTRICTION ENZYME ECOKI SPECIFICITY PROTEIN"/>
    <property type="match status" value="1"/>
</dbReference>
<sequence>MVPEGWVAGQVSDICRLQNGRGFKPEDWGAEGLPIIRIQNLNGSKNFNYYSGKPEEKWLVEPGQMLFAWAGTKGVSFGPTVWRGETGVLNQHIFKVFQQDGVDHDWLYLALRHVTDRVEGKAHGFKATLVHVKKSDIERQPVAIPPLPEQKKIAEILSTWDRAIETAEALLANARTQKRALMQTLLTGKRRFPQFEGQDWREVRFEEVFGRVRRKNTVGNENTLTISGQDGLVSQQEYFNKRVAAADLSGYTLLVGGDFAYNKSYSAGYPMGAIKMLPDGQSGVVSSLYLCFALGDPDAHCKEFFRHFFEAGCFNHEIYKIAQEGARNHGLLNVSVTDFFRAKIRIPSREEQRRIADAINLAEREEARDLAVLEKLRTEKKALMQQLLTGKKRVRL</sequence>
<evidence type="ECO:0000256" key="3">
    <source>
        <dbReference type="ARBA" id="ARBA00023125"/>
    </source>
</evidence>
<comment type="similarity">
    <text evidence="1">Belongs to the type-I restriction system S methylase family.</text>
</comment>
<evidence type="ECO:0000256" key="2">
    <source>
        <dbReference type="ARBA" id="ARBA00022747"/>
    </source>
</evidence>
<feature type="domain" description="Type I restriction modification DNA specificity" evidence="5">
    <location>
        <begin position="3"/>
        <end position="168"/>
    </location>
</feature>
<dbReference type="InterPro" id="IPR000055">
    <property type="entry name" value="Restrct_endonuc_typeI_TRD"/>
</dbReference>
<dbReference type="CDD" id="cd17254">
    <property type="entry name" value="RMtype1_S_FclI-TRD1-CR1_like"/>
    <property type="match status" value="1"/>
</dbReference>
<keyword evidence="2" id="KW-0680">Restriction system</keyword>
<dbReference type="GO" id="GO:0004519">
    <property type="term" value="F:endonuclease activity"/>
    <property type="evidence" value="ECO:0007669"/>
    <property type="project" value="UniProtKB-KW"/>
</dbReference>
<dbReference type="Proteomes" id="UP000192422">
    <property type="component" value="Chromosome"/>
</dbReference>
<reference evidence="6 7" key="1">
    <citation type="submission" date="2020-05" db="EMBL/GenBank/DDBJ databases">
        <title>Thioclava electrotropha strain Elox9 finished genome.</title>
        <authorList>
            <person name="Rowe A.R."/>
            <person name="Wilbanks E.G."/>
        </authorList>
    </citation>
    <scope>NUCLEOTIDE SEQUENCE [LARGE SCALE GENOMIC DNA]</scope>
    <source>
        <strain evidence="6 7">Elox9</strain>
    </source>
</reference>
<keyword evidence="3" id="KW-0238">DNA-binding</keyword>
<evidence type="ECO:0000259" key="5">
    <source>
        <dbReference type="Pfam" id="PF01420"/>
    </source>
</evidence>
<dbReference type="PANTHER" id="PTHR30408:SF12">
    <property type="entry name" value="TYPE I RESTRICTION ENZYME MJAVIII SPECIFICITY SUBUNIT"/>
    <property type="match status" value="1"/>
</dbReference>
<name>A0ABX6YTV9_9RHOB</name>
<dbReference type="InterPro" id="IPR052021">
    <property type="entry name" value="Type-I_RS_S_subunit"/>
</dbReference>
<keyword evidence="6" id="KW-0540">Nuclease</keyword>
<feature type="coiled-coil region" evidence="4">
    <location>
        <begin position="348"/>
        <end position="393"/>
    </location>
</feature>
<dbReference type="EMBL" id="CP053562">
    <property type="protein sequence ID" value="QPZ91205.1"/>
    <property type="molecule type" value="Genomic_DNA"/>
</dbReference>
<dbReference type="Gene3D" id="1.10.287.1120">
    <property type="entry name" value="Bipartite methylase S protein"/>
    <property type="match status" value="1"/>
</dbReference>
<gene>
    <name evidence="6" type="ORF">AKL02_010025</name>
</gene>
<dbReference type="InterPro" id="IPR044946">
    <property type="entry name" value="Restrct_endonuc_typeI_TRD_sf"/>
</dbReference>